<comment type="caution">
    <text evidence="8">The sequence shown here is derived from an EMBL/GenBank/DDBJ whole genome shotgun (WGS) entry which is preliminary data.</text>
</comment>
<protein>
    <submittedName>
        <fullName evidence="8">PLP-dependent aminotransferase family protein</fullName>
    </submittedName>
</protein>
<keyword evidence="8" id="KW-0808">Transferase</keyword>
<keyword evidence="2" id="KW-0663">Pyridoxal phosphate</keyword>
<keyword evidence="8" id="KW-0032">Aminotransferase</keyword>
<dbReference type="InterPro" id="IPR015424">
    <property type="entry name" value="PyrdxlP-dep_Trfase"/>
</dbReference>
<organism evidence="8 9">
    <name type="scientific">Marinobacterium aestuariivivens</name>
    <dbReference type="NCBI Taxonomy" id="1698799"/>
    <lineage>
        <taxon>Bacteria</taxon>
        <taxon>Pseudomonadati</taxon>
        <taxon>Pseudomonadota</taxon>
        <taxon>Gammaproteobacteria</taxon>
        <taxon>Oceanospirillales</taxon>
        <taxon>Oceanospirillaceae</taxon>
        <taxon>Marinobacterium</taxon>
    </lineage>
</organism>
<dbReference type="SUPFAM" id="SSF46785">
    <property type="entry name" value="Winged helix' DNA-binding domain"/>
    <property type="match status" value="1"/>
</dbReference>
<feature type="compositionally biased region" description="Polar residues" evidence="6">
    <location>
        <begin position="432"/>
        <end position="452"/>
    </location>
</feature>
<accession>A0ABW2A1Q4</accession>
<dbReference type="PANTHER" id="PTHR46577">
    <property type="entry name" value="HTH-TYPE TRANSCRIPTIONAL REGULATORY PROTEIN GABR"/>
    <property type="match status" value="1"/>
</dbReference>
<reference evidence="9" key="1">
    <citation type="journal article" date="2019" name="Int. J. Syst. Evol. Microbiol.">
        <title>The Global Catalogue of Microorganisms (GCM) 10K type strain sequencing project: providing services to taxonomists for standard genome sequencing and annotation.</title>
        <authorList>
            <consortium name="The Broad Institute Genomics Platform"/>
            <consortium name="The Broad Institute Genome Sequencing Center for Infectious Disease"/>
            <person name="Wu L."/>
            <person name="Ma J."/>
        </authorList>
    </citation>
    <scope>NUCLEOTIDE SEQUENCE [LARGE SCALE GENOMIC DNA]</scope>
    <source>
        <strain evidence="9">NBRC 111756</strain>
    </source>
</reference>
<dbReference type="Pfam" id="PF00155">
    <property type="entry name" value="Aminotran_1_2"/>
    <property type="match status" value="1"/>
</dbReference>
<dbReference type="PROSITE" id="PS50949">
    <property type="entry name" value="HTH_GNTR"/>
    <property type="match status" value="1"/>
</dbReference>
<dbReference type="InterPro" id="IPR015422">
    <property type="entry name" value="PyrdxlP-dep_Trfase_small"/>
</dbReference>
<feature type="region of interest" description="Disordered" evidence="6">
    <location>
        <begin position="409"/>
        <end position="463"/>
    </location>
</feature>
<dbReference type="GO" id="GO:0008483">
    <property type="term" value="F:transaminase activity"/>
    <property type="evidence" value="ECO:0007669"/>
    <property type="project" value="UniProtKB-KW"/>
</dbReference>
<dbReference type="InterPro" id="IPR000524">
    <property type="entry name" value="Tscrpt_reg_HTH_GntR"/>
</dbReference>
<dbReference type="Proteomes" id="UP001596422">
    <property type="component" value="Unassembled WGS sequence"/>
</dbReference>
<dbReference type="CDD" id="cd00609">
    <property type="entry name" value="AAT_like"/>
    <property type="match status" value="1"/>
</dbReference>
<proteinExistence type="inferred from homology"/>
<feature type="domain" description="HTH gntR-type" evidence="7">
    <location>
        <begin position="1"/>
        <end position="69"/>
    </location>
</feature>
<dbReference type="InterPro" id="IPR015421">
    <property type="entry name" value="PyrdxlP-dep_Trfase_major"/>
</dbReference>
<dbReference type="SUPFAM" id="SSF53383">
    <property type="entry name" value="PLP-dependent transferases"/>
    <property type="match status" value="1"/>
</dbReference>
<keyword evidence="9" id="KW-1185">Reference proteome</keyword>
<dbReference type="InterPro" id="IPR036390">
    <property type="entry name" value="WH_DNA-bd_sf"/>
</dbReference>
<comment type="similarity">
    <text evidence="1">In the C-terminal section; belongs to the class-I pyridoxal-phosphate-dependent aminotransferase family.</text>
</comment>
<name>A0ABW2A1Q4_9GAMM</name>
<evidence type="ECO:0000256" key="6">
    <source>
        <dbReference type="SAM" id="MobiDB-lite"/>
    </source>
</evidence>
<dbReference type="InterPro" id="IPR036388">
    <property type="entry name" value="WH-like_DNA-bd_sf"/>
</dbReference>
<dbReference type="Gene3D" id="3.40.640.10">
    <property type="entry name" value="Type I PLP-dependent aspartate aminotransferase-like (Major domain)"/>
    <property type="match status" value="1"/>
</dbReference>
<evidence type="ECO:0000313" key="9">
    <source>
        <dbReference type="Proteomes" id="UP001596422"/>
    </source>
</evidence>
<evidence type="ECO:0000256" key="3">
    <source>
        <dbReference type="ARBA" id="ARBA00023015"/>
    </source>
</evidence>
<evidence type="ECO:0000256" key="1">
    <source>
        <dbReference type="ARBA" id="ARBA00005384"/>
    </source>
</evidence>
<keyword evidence="3" id="KW-0805">Transcription regulation</keyword>
<evidence type="ECO:0000259" key="7">
    <source>
        <dbReference type="PROSITE" id="PS50949"/>
    </source>
</evidence>
<evidence type="ECO:0000313" key="8">
    <source>
        <dbReference type="EMBL" id="MFC6671204.1"/>
    </source>
</evidence>
<evidence type="ECO:0000256" key="5">
    <source>
        <dbReference type="ARBA" id="ARBA00023163"/>
    </source>
</evidence>
<gene>
    <name evidence="8" type="ORF">ACFQDL_14830</name>
</gene>
<dbReference type="PANTHER" id="PTHR46577:SF2">
    <property type="entry name" value="TRANSCRIPTIONAL REGULATORY PROTEIN"/>
    <property type="match status" value="1"/>
</dbReference>
<dbReference type="Pfam" id="PF00392">
    <property type="entry name" value="GntR"/>
    <property type="match status" value="1"/>
</dbReference>
<feature type="compositionally biased region" description="Low complexity" evidence="6">
    <location>
        <begin position="409"/>
        <end position="426"/>
    </location>
</feature>
<keyword evidence="4" id="KW-0238">DNA-binding</keyword>
<sequence length="463" mass="50070">MKIYEQTAQLLREQILSQQLRPGDPLPSIRELSARLKIGRNSVIHAYMLLEDEELIEPRPRSGYFVRPRPASLPDDRTPQPRKVELGAMALDIIGAAENARLVPLGSADPDARCAARQYFYRRLSLHARQAASLDQSNSHYIAPPGHRELRRQLARRHQPFQPGLGADDIVITNGAQEAVTLALLTLARPGDIVAVESPCFYGTLQCIEALGLQALEIPGHPQHGLDLGALHQALERWPVKALLTNPSFNNPTGACMPDAAKPELLKLAAQYDLPIIEDDVFGELSHQGSRPLPVKAFDRDGRVLLCSSLSKTLDSDIRIGWMLPGRYFEQVNYLKYVTTLASPAWCSRPPPTFSPTTATSVTCGRSGAVTSSAWSCCSKPCIATGRPKPSRWFPAAASSAGSSCPEAATATASTATPSRPVSASPREACSPRTSAIVTASGSITAPSTTARSIAMRSERWAS</sequence>
<keyword evidence="5" id="KW-0804">Transcription</keyword>
<evidence type="ECO:0000256" key="2">
    <source>
        <dbReference type="ARBA" id="ARBA00022898"/>
    </source>
</evidence>
<dbReference type="EMBL" id="JBHSWE010000001">
    <property type="protein sequence ID" value="MFC6671204.1"/>
    <property type="molecule type" value="Genomic_DNA"/>
</dbReference>
<dbReference type="CDD" id="cd07377">
    <property type="entry name" value="WHTH_GntR"/>
    <property type="match status" value="1"/>
</dbReference>
<dbReference type="InterPro" id="IPR051446">
    <property type="entry name" value="HTH_trans_reg/aminotransferase"/>
</dbReference>
<dbReference type="Gene3D" id="1.10.10.10">
    <property type="entry name" value="Winged helix-like DNA-binding domain superfamily/Winged helix DNA-binding domain"/>
    <property type="match status" value="1"/>
</dbReference>
<dbReference type="InterPro" id="IPR004839">
    <property type="entry name" value="Aminotransferase_I/II_large"/>
</dbReference>
<dbReference type="RefSeq" id="WP_379909713.1">
    <property type="nucleotide sequence ID" value="NZ_JBHSWE010000001.1"/>
</dbReference>
<dbReference type="SMART" id="SM00345">
    <property type="entry name" value="HTH_GNTR"/>
    <property type="match status" value="1"/>
</dbReference>
<dbReference type="Gene3D" id="3.90.1150.10">
    <property type="entry name" value="Aspartate Aminotransferase, domain 1"/>
    <property type="match status" value="1"/>
</dbReference>
<evidence type="ECO:0000256" key="4">
    <source>
        <dbReference type="ARBA" id="ARBA00023125"/>
    </source>
</evidence>